<reference evidence="3" key="1">
    <citation type="journal article" date="2013" name="Nature">
        <title>Pan genome of the phytoplankton Emiliania underpins its global distribution.</title>
        <authorList>
            <person name="Read B.A."/>
            <person name="Kegel J."/>
            <person name="Klute M.J."/>
            <person name="Kuo A."/>
            <person name="Lefebvre S.C."/>
            <person name="Maumus F."/>
            <person name="Mayer C."/>
            <person name="Miller J."/>
            <person name="Monier A."/>
            <person name="Salamov A."/>
            <person name="Young J."/>
            <person name="Aguilar M."/>
            <person name="Claverie J.M."/>
            <person name="Frickenhaus S."/>
            <person name="Gonzalez K."/>
            <person name="Herman E.K."/>
            <person name="Lin Y.C."/>
            <person name="Napier J."/>
            <person name="Ogata H."/>
            <person name="Sarno A.F."/>
            <person name="Shmutz J."/>
            <person name="Schroeder D."/>
            <person name="de Vargas C."/>
            <person name="Verret F."/>
            <person name="von Dassow P."/>
            <person name="Valentin K."/>
            <person name="Van de Peer Y."/>
            <person name="Wheeler G."/>
            <person name="Dacks J.B."/>
            <person name="Delwiche C.F."/>
            <person name="Dyhrman S.T."/>
            <person name="Glockner G."/>
            <person name="John U."/>
            <person name="Richards T."/>
            <person name="Worden A.Z."/>
            <person name="Zhang X."/>
            <person name="Grigoriev I.V."/>
            <person name="Allen A.E."/>
            <person name="Bidle K."/>
            <person name="Borodovsky M."/>
            <person name="Bowler C."/>
            <person name="Brownlee C."/>
            <person name="Cock J.M."/>
            <person name="Elias M."/>
            <person name="Gladyshev V.N."/>
            <person name="Groth M."/>
            <person name="Guda C."/>
            <person name="Hadaegh A."/>
            <person name="Iglesias-Rodriguez M.D."/>
            <person name="Jenkins J."/>
            <person name="Jones B.M."/>
            <person name="Lawson T."/>
            <person name="Leese F."/>
            <person name="Lindquist E."/>
            <person name="Lobanov A."/>
            <person name="Lomsadze A."/>
            <person name="Malik S.B."/>
            <person name="Marsh M.E."/>
            <person name="Mackinder L."/>
            <person name="Mock T."/>
            <person name="Mueller-Roeber B."/>
            <person name="Pagarete A."/>
            <person name="Parker M."/>
            <person name="Probert I."/>
            <person name="Quesneville H."/>
            <person name="Raines C."/>
            <person name="Rensing S.A."/>
            <person name="Riano-Pachon D.M."/>
            <person name="Richier S."/>
            <person name="Rokitta S."/>
            <person name="Shiraiwa Y."/>
            <person name="Soanes D.M."/>
            <person name="van der Giezen M."/>
            <person name="Wahlund T.M."/>
            <person name="Williams B."/>
            <person name="Wilson W."/>
            <person name="Wolfe G."/>
            <person name="Wurch L.L."/>
        </authorList>
    </citation>
    <scope>NUCLEOTIDE SEQUENCE</scope>
</reference>
<dbReference type="EnsemblProtists" id="EOD22783">
    <property type="protein sequence ID" value="EOD22783"/>
    <property type="gene ID" value="EMIHUDRAFT_432044"/>
</dbReference>
<keyword evidence="1" id="KW-1133">Transmembrane helix</keyword>
<dbReference type="GeneID" id="17269270"/>
<keyword evidence="3" id="KW-1185">Reference proteome</keyword>
<accession>A0A0D3JGZ8</accession>
<organism evidence="2 3">
    <name type="scientific">Emiliania huxleyi (strain CCMP1516)</name>
    <dbReference type="NCBI Taxonomy" id="280463"/>
    <lineage>
        <taxon>Eukaryota</taxon>
        <taxon>Haptista</taxon>
        <taxon>Haptophyta</taxon>
        <taxon>Prymnesiophyceae</taxon>
        <taxon>Isochrysidales</taxon>
        <taxon>Noelaerhabdaceae</taxon>
        <taxon>Emiliania</taxon>
    </lineage>
</organism>
<dbReference type="RefSeq" id="XP_005775212.1">
    <property type="nucleotide sequence ID" value="XM_005775155.1"/>
</dbReference>
<feature type="transmembrane region" description="Helical" evidence="1">
    <location>
        <begin position="65"/>
        <end position="85"/>
    </location>
</feature>
<dbReference type="Proteomes" id="UP000013827">
    <property type="component" value="Unassembled WGS sequence"/>
</dbReference>
<name>A0A0D3JGZ8_EMIH1</name>
<dbReference type="KEGG" id="ehx:EMIHUDRAFT_444000"/>
<evidence type="ECO:0000256" key="1">
    <source>
        <dbReference type="SAM" id="Phobius"/>
    </source>
</evidence>
<dbReference type="EnsemblProtists" id="EOD23726">
    <property type="protein sequence ID" value="EOD23726"/>
    <property type="gene ID" value="EMIHUDRAFT_444000"/>
</dbReference>
<dbReference type="RefSeq" id="XP_005776155.1">
    <property type="nucleotide sequence ID" value="XM_005776098.1"/>
</dbReference>
<keyword evidence="1" id="KW-0812">Transmembrane</keyword>
<reference evidence="2" key="2">
    <citation type="submission" date="2024-10" db="UniProtKB">
        <authorList>
            <consortium name="EnsemblProtists"/>
        </authorList>
    </citation>
    <scope>IDENTIFICATION</scope>
</reference>
<dbReference type="GeneID" id="17268330"/>
<dbReference type="AlphaFoldDB" id="A0A0D3JGZ8"/>
<proteinExistence type="predicted"/>
<evidence type="ECO:0008006" key="4">
    <source>
        <dbReference type="Google" id="ProtNLM"/>
    </source>
</evidence>
<dbReference type="HOGENOM" id="CLU_1351075_0_0_1"/>
<sequence length="203" mass="23241">MIPLWATIGAVWRFGRKRYQLARHGRSVAGQVRAALLSVEYDDLIEADTMAIPAVAAAVRKLRRLMIAAATFAGLLVIPWLPGLFELKEFWPYARARTDATSPERLQPLFSSSLRTAVSNLRRTRRYQILFVVWACMPMWQLPSEVIACARGRKGASGGHLLTHAHRALHSECRLCLWTWRFRRWLGVEILEMVVTLPCRTFR</sequence>
<protein>
    <recommendedName>
        <fullName evidence="4">ABC transmembrane type-1 domain-containing protein</fullName>
    </recommendedName>
</protein>
<dbReference type="KEGG" id="ehx:EMIHUDRAFT_432044"/>
<keyword evidence="1" id="KW-0472">Membrane</keyword>
<dbReference type="PaxDb" id="2903-EOD22783"/>
<evidence type="ECO:0000313" key="2">
    <source>
        <dbReference type="EnsemblProtists" id="EOD22783"/>
    </source>
</evidence>
<evidence type="ECO:0000313" key="3">
    <source>
        <dbReference type="Proteomes" id="UP000013827"/>
    </source>
</evidence>